<evidence type="ECO:0000313" key="2">
    <source>
        <dbReference type="EMBL" id="GIQ91903.1"/>
    </source>
</evidence>
<feature type="region of interest" description="Disordered" evidence="1">
    <location>
        <begin position="48"/>
        <end position="70"/>
    </location>
</feature>
<organism evidence="2 3">
    <name type="scientific">Kipferlia bialata</name>
    <dbReference type="NCBI Taxonomy" id="797122"/>
    <lineage>
        <taxon>Eukaryota</taxon>
        <taxon>Metamonada</taxon>
        <taxon>Carpediemonas-like organisms</taxon>
        <taxon>Kipferlia</taxon>
    </lineage>
</organism>
<feature type="non-terminal residue" evidence="2">
    <location>
        <position position="1"/>
    </location>
</feature>
<protein>
    <submittedName>
        <fullName evidence="2">Uncharacterized protein</fullName>
    </submittedName>
</protein>
<evidence type="ECO:0000313" key="3">
    <source>
        <dbReference type="Proteomes" id="UP000265618"/>
    </source>
</evidence>
<proteinExistence type="predicted"/>
<dbReference type="AlphaFoldDB" id="A0A9K3GQZ3"/>
<keyword evidence="3" id="KW-1185">Reference proteome</keyword>
<sequence>SSKNERLAMSKEDRRSRLCMDRQNRIDARLRQMELDSKREAAHAIVEEKTKLKQHPPPPPPPSLSILHYI</sequence>
<accession>A0A9K3GQZ3</accession>
<dbReference type="EMBL" id="BDIP01008554">
    <property type="protein sequence ID" value="GIQ91903.1"/>
    <property type="molecule type" value="Genomic_DNA"/>
</dbReference>
<comment type="caution">
    <text evidence="2">The sequence shown here is derived from an EMBL/GenBank/DDBJ whole genome shotgun (WGS) entry which is preliminary data.</text>
</comment>
<evidence type="ECO:0000256" key="1">
    <source>
        <dbReference type="SAM" id="MobiDB-lite"/>
    </source>
</evidence>
<reference evidence="2 3" key="1">
    <citation type="journal article" date="2018" name="PLoS ONE">
        <title>The draft genome of Kipferlia bialata reveals reductive genome evolution in fornicate parasites.</title>
        <authorList>
            <person name="Tanifuji G."/>
            <person name="Takabayashi S."/>
            <person name="Kume K."/>
            <person name="Takagi M."/>
            <person name="Nakayama T."/>
            <person name="Kamikawa R."/>
            <person name="Inagaki Y."/>
            <person name="Hashimoto T."/>
        </authorList>
    </citation>
    <scope>NUCLEOTIDE SEQUENCE [LARGE SCALE GENOMIC DNA]</scope>
    <source>
        <strain evidence="2">NY0173</strain>
    </source>
</reference>
<name>A0A9K3GQZ3_9EUKA</name>
<dbReference type="Proteomes" id="UP000265618">
    <property type="component" value="Unassembled WGS sequence"/>
</dbReference>
<gene>
    <name evidence="2" type="ORF">KIPB_015365</name>
</gene>
<feature type="non-terminal residue" evidence="2">
    <location>
        <position position="70"/>
    </location>
</feature>